<dbReference type="Gene3D" id="3.40.50.1820">
    <property type="entry name" value="alpha/beta hydrolase"/>
    <property type="match status" value="1"/>
</dbReference>
<dbReference type="Proteomes" id="UP000738376">
    <property type="component" value="Unassembled WGS sequence"/>
</dbReference>
<sequence length="257" mass="29614">MTFRQSTSPQVVSICTSQALRRFDLPLLRSLSKQYAIAQWEYCQDPDEPVDVNLAIASLHEYLQSCQGAVHLVGHGIAGLIGWLYTQQYPDYVRSLTLLSVGINLTTSWHSHYYEQRQLMSCSRETMLMRTAFYLFGYRDSEMLHWLADLLKQDLDSSLIPYSFSPAASHIMPTAILVPILVCGGMDDYVIGNGGTNSYQKWRSYLKDSDRLWLCEQGKHFFHYTQWQAVNKQIRCFWQSLNLVASCRQQNQNIISC</sequence>
<organism evidence="1 2">
    <name type="scientific">Pseudanabaena yagii GIHE-NHR1</name>
    <dbReference type="NCBI Taxonomy" id="2722753"/>
    <lineage>
        <taxon>Bacteria</taxon>
        <taxon>Bacillati</taxon>
        <taxon>Cyanobacteriota</taxon>
        <taxon>Cyanophyceae</taxon>
        <taxon>Pseudanabaenales</taxon>
        <taxon>Pseudanabaenaceae</taxon>
        <taxon>Pseudanabaena</taxon>
        <taxon>Pseudanabaena yagii</taxon>
    </lineage>
</organism>
<gene>
    <name evidence="1" type="ORF">HC246_12300</name>
</gene>
<dbReference type="RefSeq" id="WP_169363635.1">
    <property type="nucleotide sequence ID" value="NZ_JAAVJL010000001.1"/>
</dbReference>
<dbReference type="SUPFAM" id="SSF53474">
    <property type="entry name" value="alpha/beta-Hydrolases"/>
    <property type="match status" value="1"/>
</dbReference>
<keyword evidence="2" id="KW-1185">Reference proteome</keyword>
<reference evidence="1 2" key="1">
    <citation type="submission" date="2020-03" db="EMBL/GenBank/DDBJ databases">
        <title>Draft Genome Sequence of 2-Methylisoborneol Producing Pseudanabaena yagii Strain GIHE-NHR1 Isolated from North Han River in South Korea.</title>
        <authorList>
            <person name="Jeong J."/>
        </authorList>
    </citation>
    <scope>NUCLEOTIDE SEQUENCE [LARGE SCALE GENOMIC DNA]</scope>
    <source>
        <strain evidence="1 2">GIHE-NHR1</strain>
    </source>
</reference>
<evidence type="ECO:0000313" key="1">
    <source>
        <dbReference type="EMBL" id="NMF58781.1"/>
    </source>
</evidence>
<comment type="caution">
    <text evidence="1">The sequence shown here is derived from an EMBL/GenBank/DDBJ whole genome shotgun (WGS) entry which is preliminary data.</text>
</comment>
<keyword evidence="1" id="KW-0378">Hydrolase</keyword>
<accession>A0ABX1LUS5</accession>
<dbReference type="GO" id="GO:0016787">
    <property type="term" value="F:hydrolase activity"/>
    <property type="evidence" value="ECO:0007669"/>
    <property type="project" value="UniProtKB-KW"/>
</dbReference>
<protein>
    <submittedName>
        <fullName evidence="1">Alpha/beta hydrolase</fullName>
    </submittedName>
</protein>
<dbReference type="EMBL" id="JAAVJL010000001">
    <property type="protein sequence ID" value="NMF58781.1"/>
    <property type="molecule type" value="Genomic_DNA"/>
</dbReference>
<dbReference type="InterPro" id="IPR029058">
    <property type="entry name" value="AB_hydrolase_fold"/>
</dbReference>
<name>A0ABX1LUS5_9CYAN</name>
<evidence type="ECO:0000313" key="2">
    <source>
        <dbReference type="Proteomes" id="UP000738376"/>
    </source>
</evidence>
<proteinExistence type="predicted"/>